<dbReference type="Pfam" id="PF00551">
    <property type="entry name" value="Formyl_trans_N"/>
    <property type="match status" value="1"/>
</dbReference>
<feature type="domain" description="Formyl transferase N-terminal" evidence="1">
    <location>
        <begin position="64"/>
        <end position="178"/>
    </location>
</feature>
<evidence type="ECO:0000259" key="1">
    <source>
        <dbReference type="Pfam" id="PF00551"/>
    </source>
</evidence>
<dbReference type="RefSeq" id="WP_118401817.1">
    <property type="nucleotide sequence ID" value="NZ_JADNFX010000003.1"/>
</dbReference>
<dbReference type="EMBL" id="QRVJ01000002">
    <property type="protein sequence ID" value="RGS39051.1"/>
    <property type="molecule type" value="Genomic_DNA"/>
</dbReference>
<feature type="domain" description="Formyl transferase C-terminal" evidence="2">
    <location>
        <begin position="204"/>
        <end position="281"/>
    </location>
</feature>
<sequence length="299" mass="34152">MKSILIGSVRSSEIVLREMIKLGFPLEMVFSLDDQYSENVSGYVPIHEIAEVHGIPFKKFKRIGSEDNILLIKEIEPDYIFVIGLSQLINKEIIDSAKIGVVGFHPTPLPKFRGRAAMVWQVLLGVRETKCSLFMIDEGIDSGDILGQEEYIIEDTDYAADVSRKLGEALSRLIPKVLKKIIKGDLELVKQKEEDATYLLIRRPEDGQIDWKNPVEKIQRLIRAVSKPYPGAFSLYDGVHKIIIWRADYLENKKYVGIPGQISEIHDDYMDVVGIDGIIRIWDYENIDRVRMLVGHKLK</sequence>
<proteinExistence type="predicted"/>
<dbReference type="Gene3D" id="3.40.50.12230">
    <property type="match status" value="1"/>
</dbReference>
<reference evidence="3 4" key="1">
    <citation type="submission" date="2018-08" db="EMBL/GenBank/DDBJ databases">
        <title>A genome reference for cultivated species of the human gut microbiota.</title>
        <authorList>
            <person name="Zou Y."/>
            <person name="Xue W."/>
            <person name="Luo G."/>
        </authorList>
    </citation>
    <scope>NUCLEOTIDE SEQUENCE [LARGE SCALE GENOMIC DNA]</scope>
    <source>
        <strain evidence="3 4">AF22-3AC</strain>
    </source>
</reference>
<dbReference type="AlphaFoldDB" id="A0A412IMB3"/>
<gene>
    <name evidence="3" type="ORF">DWX97_03690</name>
</gene>
<evidence type="ECO:0000259" key="2">
    <source>
        <dbReference type="Pfam" id="PF02911"/>
    </source>
</evidence>
<dbReference type="PANTHER" id="PTHR11138">
    <property type="entry name" value="METHIONYL-TRNA FORMYLTRANSFERASE"/>
    <property type="match status" value="1"/>
</dbReference>
<dbReference type="InterPro" id="IPR036477">
    <property type="entry name" value="Formyl_transf_N_sf"/>
</dbReference>
<dbReference type="InterPro" id="IPR005793">
    <property type="entry name" value="Formyl_trans_C"/>
</dbReference>
<dbReference type="PANTHER" id="PTHR11138:SF5">
    <property type="entry name" value="METHIONYL-TRNA FORMYLTRANSFERASE, MITOCHONDRIAL"/>
    <property type="match status" value="1"/>
</dbReference>
<dbReference type="GO" id="GO:0005829">
    <property type="term" value="C:cytosol"/>
    <property type="evidence" value="ECO:0007669"/>
    <property type="project" value="TreeGrafter"/>
</dbReference>
<dbReference type="Pfam" id="PF02911">
    <property type="entry name" value="Formyl_trans_C"/>
    <property type="match status" value="1"/>
</dbReference>
<organism evidence="3 4">
    <name type="scientific">Bacteroides cellulosilyticus</name>
    <dbReference type="NCBI Taxonomy" id="246787"/>
    <lineage>
        <taxon>Bacteria</taxon>
        <taxon>Pseudomonadati</taxon>
        <taxon>Bacteroidota</taxon>
        <taxon>Bacteroidia</taxon>
        <taxon>Bacteroidales</taxon>
        <taxon>Bacteroidaceae</taxon>
        <taxon>Bacteroides</taxon>
    </lineage>
</organism>
<comment type="caution">
    <text evidence="3">The sequence shown here is derived from an EMBL/GenBank/DDBJ whole genome shotgun (WGS) entry which is preliminary data.</text>
</comment>
<keyword evidence="3" id="KW-0808">Transferase</keyword>
<dbReference type="InterPro" id="IPR011034">
    <property type="entry name" value="Formyl_transferase-like_C_sf"/>
</dbReference>
<accession>A0A412IMB3</accession>
<evidence type="ECO:0000313" key="4">
    <source>
        <dbReference type="Proteomes" id="UP000283341"/>
    </source>
</evidence>
<dbReference type="GO" id="GO:0004479">
    <property type="term" value="F:methionyl-tRNA formyltransferase activity"/>
    <property type="evidence" value="ECO:0007669"/>
    <property type="project" value="TreeGrafter"/>
</dbReference>
<name>A0A412IMB3_9BACE</name>
<dbReference type="SUPFAM" id="SSF50486">
    <property type="entry name" value="FMT C-terminal domain-like"/>
    <property type="match status" value="1"/>
</dbReference>
<dbReference type="InterPro" id="IPR002376">
    <property type="entry name" value="Formyl_transf_N"/>
</dbReference>
<dbReference type="SUPFAM" id="SSF53328">
    <property type="entry name" value="Formyltransferase"/>
    <property type="match status" value="1"/>
</dbReference>
<dbReference type="Proteomes" id="UP000283341">
    <property type="component" value="Unassembled WGS sequence"/>
</dbReference>
<protein>
    <submittedName>
        <fullName evidence="3">Methionyl-tRNA formyltransferase</fullName>
    </submittedName>
</protein>
<evidence type="ECO:0000313" key="3">
    <source>
        <dbReference type="EMBL" id="RGS39051.1"/>
    </source>
</evidence>